<dbReference type="eggNOG" id="COG0319">
    <property type="taxonomic scope" value="Bacteria"/>
</dbReference>
<name>F8L7P7_SIMNZ</name>
<comment type="function">
    <text evidence="7">Single strand-specific metallo-endoribonuclease involved in late-stage 70S ribosome quality control and in maturation of the 3' terminus of the 16S rRNA.</text>
</comment>
<comment type="subcellular location">
    <subcellularLocation>
        <location evidence="7">Cytoplasm</location>
    </subcellularLocation>
</comment>
<dbReference type="EMBL" id="FR872582">
    <property type="protein sequence ID" value="CCB88784.1"/>
    <property type="molecule type" value="Genomic_DNA"/>
</dbReference>
<dbReference type="InterPro" id="IPR023091">
    <property type="entry name" value="MetalPrtase_cat_dom_sf_prd"/>
</dbReference>
<comment type="similarity">
    <text evidence="1 7">Belongs to the endoribonuclease YbeY family.</text>
</comment>
<protein>
    <recommendedName>
        <fullName evidence="7">Endoribonuclease YbeY</fullName>
        <ecNumber evidence="7">3.1.-.-</ecNumber>
    </recommendedName>
</protein>
<evidence type="ECO:0000256" key="2">
    <source>
        <dbReference type="ARBA" id="ARBA00022722"/>
    </source>
</evidence>
<keyword evidence="7" id="KW-0690">Ribosome biogenesis</keyword>
<accession>F8L7P7</accession>
<dbReference type="GO" id="GO:0004222">
    <property type="term" value="F:metalloendopeptidase activity"/>
    <property type="evidence" value="ECO:0007669"/>
    <property type="project" value="InterPro"/>
</dbReference>
<reference evidence="8 9" key="2">
    <citation type="journal article" date="2011" name="Mol. Biol. Evol.">
        <title>Unity in variety--the pan-genome of the Chlamydiae.</title>
        <authorList>
            <person name="Collingro A."/>
            <person name="Tischler P."/>
            <person name="Weinmaier T."/>
            <person name="Penz T."/>
            <person name="Heinz E."/>
            <person name="Brunham R.C."/>
            <person name="Read T.D."/>
            <person name="Bavoil P.M."/>
            <person name="Sachse K."/>
            <person name="Kahane S."/>
            <person name="Friedman M.G."/>
            <person name="Rattei T."/>
            <person name="Myers G.S."/>
            <person name="Horn M."/>
        </authorList>
    </citation>
    <scope>NUCLEOTIDE SEQUENCE [LARGE SCALE GENOMIC DNA]</scope>
    <source>
        <strain evidence="9">ATCC VR-1471 / Z</strain>
    </source>
</reference>
<dbReference type="GO" id="GO:0006364">
    <property type="term" value="P:rRNA processing"/>
    <property type="evidence" value="ECO:0007669"/>
    <property type="project" value="UniProtKB-UniRule"/>
</dbReference>
<keyword evidence="7" id="KW-0698">rRNA processing</keyword>
<keyword evidence="9" id="KW-1185">Reference proteome</keyword>
<dbReference type="AlphaFoldDB" id="F8L7P7"/>
<dbReference type="Gene3D" id="3.40.390.30">
    <property type="entry name" value="Metalloproteases ('zincins'), catalytic domain"/>
    <property type="match status" value="1"/>
</dbReference>
<evidence type="ECO:0000256" key="7">
    <source>
        <dbReference type="HAMAP-Rule" id="MF_00009"/>
    </source>
</evidence>
<evidence type="ECO:0000256" key="4">
    <source>
        <dbReference type="ARBA" id="ARBA00022759"/>
    </source>
</evidence>
<keyword evidence="2 7" id="KW-0540">Nuclease</keyword>
<dbReference type="Pfam" id="PF02130">
    <property type="entry name" value="YbeY"/>
    <property type="match status" value="1"/>
</dbReference>
<evidence type="ECO:0000313" key="9">
    <source>
        <dbReference type="Proteomes" id="UP000000496"/>
    </source>
</evidence>
<organism evidence="8 9">
    <name type="scientific">Simkania negevensis (strain ATCC VR-1471 / DSM 27360 / Z)</name>
    <dbReference type="NCBI Taxonomy" id="331113"/>
    <lineage>
        <taxon>Bacteria</taxon>
        <taxon>Pseudomonadati</taxon>
        <taxon>Chlamydiota</taxon>
        <taxon>Chlamydiia</taxon>
        <taxon>Parachlamydiales</taxon>
        <taxon>Simkaniaceae</taxon>
        <taxon>Simkania</taxon>
    </lineage>
</organism>
<gene>
    <name evidence="7" type="primary">ybeY</name>
    <name evidence="8" type="ordered locus">SNE_A09070</name>
</gene>
<feature type="binding site" evidence="7">
    <location>
        <position position="122"/>
    </location>
    <ligand>
        <name>Zn(2+)</name>
        <dbReference type="ChEBI" id="CHEBI:29105"/>
        <note>catalytic</note>
    </ligand>
</feature>
<dbReference type="EC" id="3.1.-.-" evidence="7"/>
<keyword evidence="6 7" id="KW-0862">Zinc</keyword>
<feature type="binding site" evidence="7">
    <location>
        <position position="112"/>
    </location>
    <ligand>
        <name>Zn(2+)</name>
        <dbReference type="ChEBI" id="CHEBI:29105"/>
        <note>catalytic</note>
    </ligand>
</feature>
<dbReference type="HAMAP" id="MF_00009">
    <property type="entry name" value="Endoribonucl_YbeY"/>
    <property type="match status" value="1"/>
</dbReference>
<dbReference type="InterPro" id="IPR002036">
    <property type="entry name" value="YbeY"/>
</dbReference>
<keyword evidence="7" id="KW-0963">Cytoplasm</keyword>
<evidence type="ECO:0000256" key="1">
    <source>
        <dbReference type="ARBA" id="ARBA00010875"/>
    </source>
</evidence>
<keyword evidence="3 7" id="KW-0479">Metal-binding</keyword>
<dbReference type="GO" id="GO:0008270">
    <property type="term" value="F:zinc ion binding"/>
    <property type="evidence" value="ECO:0007669"/>
    <property type="project" value="UniProtKB-UniRule"/>
</dbReference>
<dbReference type="HOGENOM" id="CLU_106710_2_0_0"/>
<dbReference type="PANTHER" id="PTHR46986:SF1">
    <property type="entry name" value="ENDORIBONUCLEASE YBEY, CHLOROPLASTIC"/>
    <property type="match status" value="1"/>
</dbReference>
<feature type="binding site" evidence="7">
    <location>
        <position position="116"/>
    </location>
    <ligand>
        <name>Zn(2+)</name>
        <dbReference type="ChEBI" id="CHEBI:29105"/>
        <note>catalytic</note>
    </ligand>
</feature>
<dbReference type="InterPro" id="IPR020549">
    <property type="entry name" value="YbeY_CS"/>
</dbReference>
<dbReference type="SUPFAM" id="SSF55486">
    <property type="entry name" value="Metalloproteases ('zincins'), catalytic domain"/>
    <property type="match status" value="1"/>
</dbReference>
<dbReference type="NCBIfam" id="TIGR00043">
    <property type="entry name" value="rRNA maturation RNase YbeY"/>
    <property type="match status" value="1"/>
</dbReference>
<evidence type="ECO:0000256" key="3">
    <source>
        <dbReference type="ARBA" id="ARBA00022723"/>
    </source>
</evidence>
<evidence type="ECO:0000313" key="8">
    <source>
        <dbReference type="EMBL" id="CCB88784.1"/>
    </source>
</evidence>
<reference key="1">
    <citation type="journal article" date="2011" name="Mol. Biol. Evol.">
        <title>Unity in variety -- the pan-genome of the Chlamydiae.</title>
        <authorList>
            <person name="Collingro A."/>
            <person name="Tischler P."/>
            <person name="Weinmaier T."/>
            <person name="Penz T."/>
            <person name="Heinz E."/>
            <person name="Brunham R.C."/>
            <person name="Read T.D."/>
            <person name="Bavoil P.M."/>
            <person name="Sachse K."/>
            <person name="Kahane S."/>
            <person name="Friedman M.G."/>
            <person name="Rattei T."/>
            <person name="Myers G.S.A."/>
            <person name="Horn M."/>
        </authorList>
    </citation>
    <scope>NUCLEOTIDE SEQUENCE</scope>
    <source>
        <strain>Z</strain>
    </source>
</reference>
<dbReference type="PROSITE" id="PS01306">
    <property type="entry name" value="UPF0054"/>
    <property type="match status" value="1"/>
</dbReference>
<proteinExistence type="inferred from homology"/>
<dbReference type="OrthoDB" id="9807740at2"/>
<dbReference type="KEGG" id="sng:SNE_A09070"/>
<dbReference type="PANTHER" id="PTHR46986">
    <property type="entry name" value="ENDORIBONUCLEASE YBEY, CHLOROPLASTIC"/>
    <property type="match status" value="1"/>
</dbReference>
<dbReference type="GO" id="GO:0005737">
    <property type="term" value="C:cytoplasm"/>
    <property type="evidence" value="ECO:0007669"/>
    <property type="project" value="UniProtKB-SubCell"/>
</dbReference>
<keyword evidence="5 7" id="KW-0378">Hydrolase</keyword>
<dbReference type="Proteomes" id="UP000000496">
    <property type="component" value="Chromosome gsn.131"/>
</dbReference>
<dbReference type="RefSeq" id="WP_013943251.1">
    <property type="nucleotide sequence ID" value="NC_015713.1"/>
</dbReference>
<comment type="cofactor">
    <cofactor evidence="7">
        <name>Zn(2+)</name>
        <dbReference type="ChEBI" id="CHEBI:29105"/>
    </cofactor>
    <text evidence="7">Binds 1 zinc ion.</text>
</comment>
<evidence type="ECO:0000256" key="6">
    <source>
        <dbReference type="ARBA" id="ARBA00022833"/>
    </source>
</evidence>
<keyword evidence="4 7" id="KW-0255">Endonuclease</keyword>
<dbReference type="GO" id="GO:0004521">
    <property type="term" value="F:RNA endonuclease activity"/>
    <property type="evidence" value="ECO:0007669"/>
    <property type="project" value="UniProtKB-UniRule"/>
</dbReference>
<sequence length="155" mass="17834">MKINCYNSQESLKIPPARVELLVECVLAFKKVKTDEISIHFVDKKTISELHKEFFQDPTPTDCITFPVDAPDEDPGGHHVLGEVFVCPEVAIEYAKAHKLLPYDEVSMYIIHGLLHLLGYDDLSPDEEKIMREEEKRCMKYLRKQNALIDEISES</sequence>
<dbReference type="STRING" id="331113.SNE_A09070"/>
<evidence type="ECO:0000256" key="5">
    <source>
        <dbReference type="ARBA" id="ARBA00022801"/>
    </source>
</evidence>